<name>A0ABV6GAV4_9BACI</name>
<keyword evidence="4" id="KW-1185">Reference proteome</keyword>
<protein>
    <submittedName>
        <fullName evidence="3">Uncharacterized protein</fullName>
    </submittedName>
</protein>
<organism evidence="3 4">
    <name type="scientific">Metabacillus herbersteinensis</name>
    <dbReference type="NCBI Taxonomy" id="283816"/>
    <lineage>
        <taxon>Bacteria</taxon>
        <taxon>Bacillati</taxon>
        <taxon>Bacillota</taxon>
        <taxon>Bacilli</taxon>
        <taxon>Bacillales</taxon>
        <taxon>Bacillaceae</taxon>
        <taxon>Metabacillus</taxon>
    </lineage>
</organism>
<comment type="caution">
    <text evidence="3">The sequence shown here is derived from an EMBL/GenBank/DDBJ whole genome shotgun (WGS) entry which is preliminary data.</text>
</comment>
<evidence type="ECO:0000256" key="2">
    <source>
        <dbReference type="SAM" id="Phobius"/>
    </source>
</evidence>
<sequence>MESEDVHKEILKELRGIREALERIEKESATERETKKSGFFRTILEAGGSLMFGVVVIGPVIVIISMIFFWIGSFFD</sequence>
<dbReference type="EMBL" id="JBHLVO010000002">
    <property type="protein sequence ID" value="MFC0270613.1"/>
    <property type="molecule type" value="Genomic_DNA"/>
</dbReference>
<dbReference type="RefSeq" id="WP_378930763.1">
    <property type="nucleotide sequence ID" value="NZ_JBHLVO010000002.1"/>
</dbReference>
<proteinExistence type="predicted"/>
<evidence type="ECO:0000256" key="1">
    <source>
        <dbReference type="SAM" id="Coils"/>
    </source>
</evidence>
<gene>
    <name evidence="3" type="ORF">ACFFIX_03985</name>
</gene>
<dbReference type="Proteomes" id="UP001589854">
    <property type="component" value="Unassembled WGS sequence"/>
</dbReference>
<reference evidence="3 4" key="1">
    <citation type="submission" date="2024-09" db="EMBL/GenBank/DDBJ databases">
        <authorList>
            <person name="Sun Q."/>
            <person name="Mori K."/>
        </authorList>
    </citation>
    <scope>NUCLEOTIDE SEQUENCE [LARGE SCALE GENOMIC DNA]</scope>
    <source>
        <strain evidence="3 4">CCM 7228</strain>
    </source>
</reference>
<keyword evidence="2" id="KW-0472">Membrane</keyword>
<feature type="transmembrane region" description="Helical" evidence="2">
    <location>
        <begin position="50"/>
        <end position="71"/>
    </location>
</feature>
<evidence type="ECO:0000313" key="3">
    <source>
        <dbReference type="EMBL" id="MFC0270613.1"/>
    </source>
</evidence>
<evidence type="ECO:0000313" key="4">
    <source>
        <dbReference type="Proteomes" id="UP001589854"/>
    </source>
</evidence>
<keyword evidence="2" id="KW-1133">Transmembrane helix</keyword>
<accession>A0ABV6GAV4</accession>
<keyword evidence="1" id="KW-0175">Coiled coil</keyword>
<feature type="coiled-coil region" evidence="1">
    <location>
        <begin position="7"/>
        <end position="34"/>
    </location>
</feature>
<keyword evidence="2" id="KW-0812">Transmembrane</keyword>